<comment type="subcellular location">
    <subcellularLocation>
        <location evidence="2">Cell membrane</location>
        <topology evidence="2">Multi-pass membrane protein</topology>
    </subcellularLocation>
</comment>
<dbReference type="PANTHER" id="PTHR43298:SF4">
    <property type="entry name" value="DRUG_SODIUM ANTIPORTER"/>
    <property type="match status" value="1"/>
</dbReference>
<gene>
    <name evidence="13" type="ORF">KQI86_02330</name>
</gene>
<evidence type="ECO:0000256" key="3">
    <source>
        <dbReference type="ARBA" id="ARBA00020268"/>
    </source>
</evidence>
<feature type="transmembrane region" description="Helical" evidence="12">
    <location>
        <begin position="16"/>
        <end position="36"/>
    </location>
</feature>
<dbReference type="InterPro" id="IPR002528">
    <property type="entry name" value="MATE_fam"/>
</dbReference>
<organism evidence="13 14">
    <name type="scientific">Clostridium mobile</name>
    <dbReference type="NCBI Taxonomy" id="2841512"/>
    <lineage>
        <taxon>Bacteria</taxon>
        <taxon>Bacillati</taxon>
        <taxon>Bacillota</taxon>
        <taxon>Clostridia</taxon>
        <taxon>Eubacteriales</taxon>
        <taxon>Clostridiaceae</taxon>
        <taxon>Clostridium</taxon>
    </lineage>
</organism>
<dbReference type="InterPro" id="IPR050222">
    <property type="entry name" value="MATE_MdtK"/>
</dbReference>
<dbReference type="EMBL" id="JAHLQF010000001">
    <property type="protein sequence ID" value="MBU5483146.1"/>
    <property type="molecule type" value="Genomic_DNA"/>
</dbReference>
<dbReference type="InterPro" id="IPR048279">
    <property type="entry name" value="MdtK-like"/>
</dbReference>
<feature type="transmembrane region" description="Helical" evidence="12">
    <location>
        <begin position="424"/>
        <end position="444"/>
    </location>
</feature>
<feature type="transmembrane region" description="Helical" evidence="12">
    <location>
        <begin position="48"/>
        <end position="74"/>
    </location>
</feature>
<reference evidence="13 14" key="1">
    <citation type="submission" date="2021-06" db="EMBL/GenBank/DDBJ databases">
        <authorList>
            <person name="Sun Q."/>
            <person name="Li D."/>
        </authorList>
    </citation>
    <scope>NUCLEOTIDE SEQUENCE [LARGE SCALE GENOMIC DNA]</scope>
    <source>
        <strain evidence="13 14">MSJ-11</strain>
    </source>
</reference>
<keyword evidence="5" id="KW-0050">Antiport</keyword>
<keyword evidence="8 12" id="KW-1133">Transmembrane helix</keyword>
<protein>
    <recommendedName>
        <fullName evidence="3">Probable multidrug resistance protein NorM</fullName>
    </recommendedName>
    <alternativeName>
        <fullName evidence="11">Multidrug-efflux transporter</fullName>
    </alternativeName>
</protein>
<evidence type="ECO:0000256" key="4">
    <source>
        <dbReference type="ARBA" id="ARBA00022448"/>
    </source>
</evidence>
<comment type="function">
    <text evidence="1">Multidrug efflux pump.</text>
</comment>
<feature type="transmembrane region" description="Helical" evidence="12">
    <location>
        <begin position="320"/>
        <end position="341"/>
    </location>
</feature>
<dbReference type="CDD" id="cd13137">
    <property type="entry name" value="MATE_NorM_like"/>
    <property type="match status" value="1"/>
</dbReference>
<comment type="caution">
    <text evidence="13">The sequence shown here is derived from an EMBL/GenBank/DDBJ whole genome shotgun (WGS) entry which is preliminary data.</text>
</comment>
<feature type="transmembrane region" description="Helical" evidence="12">
    <location>
        <begin position="394"/>
        <end position="418"/>
    </location>
</feature>
<evidence type="ECO:0000256" key="8">
    <source>
        <dbReference type="ARBA" id="ARBA00022989"/>
    </source>
</evidence>
<feature type="transmembrane region" description="Helical" evidence="12">
    <location>
        <begin position="167"/>
        <end position="188"/>
    </location>
</feature>
<evidence type="ECO:0000256" key="6">
    <source>
        <dbReference type="ARBA" id="ARBA00022475"/>
    </source>
</evidence>
<dbReference type="PANTHER" id="PTHR43298">
    <property type="entry name" value="MULTIDRUG RESISTANCE PROTEIN NORM-RELATED"/>
    <property type="match status" value="1"/>
</dbReference>
<feature type="transmembrane region" description="Helical" evidence="12">
    <location>
        <begin position="361"/>
        <end position="382"/>
    </location>
</feature>
<keyword evidence="14" id="KW-1185">Reference proteome</keyword>
<keyword evidence="7 12" id="KW-0812">Transmembrane</keyword>
<evidence type="ECO:0000256" key="2">
    <source>
        <dbReference type="ARBA" id="ARBA00004651"/>
    </source>
</evidence>
<evidence type="ECO:0000256" key="12">
    <source>
        <dbReference type="SAM" id="Phobius"/>
    </source>
</evidence>
<evidence type="ECO:0000256" key="1">
    <source>
        <dbReference type="ARBA" id="ARBA00003408"/>
    </source>
</evidence>
<feature type="transmembrane region" description="Helical" evidence="12">
    <location>
        <begin position="137"/>
        <end position="155"/>
    </location>
</feature>
<keyword evidence="6" id="KW-1003">Cell membrane</keyword>
<feature type="transmembrane region" description="Helical" evidence="12">
    <location>
        <begin position="95"/>
        <end position="117"/>
    </location>
</feature>
<sequence>MVKDECKLNKKTVKEVLSIALPAVGEMFLYMMVWVFDTMMVGKYGGQVAVSTVGLCSEIMTGIVNIFIVLGVCVGAVSLVSRNLGANKFDLAEEYASLSLVIGIILSLVISSSAFVFAPKILSFAGAKNQVLNMGVIYLKITSIGLFFNMIMNVLNSILRGTKNTKTPLIAAAIINVINIFLDWAMIFGKAGFPELGVKGAAIATSFSHIIGFLFIFIYTFKYSKIKPRFKYIKDMSLIKLKSLVKLAIPSSLQEAAYSLARIWGIFMVMGLGETAFAANQIATTIESISYMPGTGFGVACTALVGHKIGEKNFKEANEYAHTCAILGLIFMGLCSIMFLIFPKFIVSLFISTSEVEVIKLGALCLMIGAVEQPFMALYLVYGGALKGAGDTKTPFYIALIAAWAIRIPLMLYFIGYLKVDIYYNWWITGAQWAFQGLGIYMLFKKRFLKYANNHDKAISLSA</sequence>
<feature type="transmembrane region" description="Helical" evidence="12">
    <location>
        <begin position="200"/>
        <end position="221"/>
    </location>
</feature>
<dbReference type="NCBIfam" id="TIGR00797">
    <property type="entry name" value="matE"/>
    <property type="match status" value="1"/>
</dbReference>
<dbReference type="Proteomes" id="UP000726170">
    <property type="component" value="Unassembled WGS sequence"/>
</dbReference>
<proteinExistence type="predicted"/>
<keyword evidence="9" id="KW-0406">Ion transport</keyword>
<evidence type="ECO:0000313" key="14">
    <source>
        <dbReference type="Proteomes" id="UP000726170"/>
    </source>
</evidence>
<dbReference type="Pfam" id="PF01554">
    <property type="entry name" value="MatE"/>
    <property type="match status" value="2"/>
</dbReference>
<name>A0ABS6EEM0_9CLOT</name>
<evidence type="ECO:0000313" key="13">
    <source>
        <dbReference type="EMBL" id="MBU5483146.1"/>
    </source>
</evidence>
<evidence type="ECO:0000256" key="7">
    <source>
        <dbReference type="ARBA" id="ARBA00022692"/>
    </source>
</evidence>
<keyword evidence="4" id="KW-0813">Transport</keyword>
<dbReference type="PIRSF" id="PIRSF006603">
    <property type="entry name" value="DinF"/>
    <property type="match status" value="1"/>
</dbReference>
<evidence type="ECO:0000256" key="9">
    <source>
        <dbReference type="ARBA" id="ARBA00023065"/>
    </source>
</evidence>
<accession>A0ABS6EEM0</accession>
<evidence type="ECO:0000256" key="10">
    <source>
        <dbReference type="ARBA" id="ARBA00023136"/>
    </source>
</evidence>
<evidence type="ECO:0000256" key="5">
    <source>
        <dbReference type="ARBA" id="ARBA00022449"/>
    </source>
</evidence>
<keyword evidence="10 12" id="KW-0472">Membrane</keyword>
<evidence type="ECO:0000256" key="11">
    <source>
        <dbReference type="ARBA" id="ARBA00031636"/>
    </source>
</evidence>